<proteinExistence type="predicted"/>
<dbReference type="Gene3D" id="3.40.50.2000">
    <property type="entry name" value="Glycogen Phosphorylase B"/>
    <property type="match status" value="2"/>
</dbReference>
<dbReference type="InterPro" id="IPR001296">
    <property type="entry name" value="Glyco_trans_1"/>
</dbReference>
<evidence type="ECO:0000313" key="4">
    <source>
        <dbReference type="Proteomes" id="UP000295188"/>
    </source>
</evidence>
<protein>
    <submittedName>
        <fullName evidence="3">Glycosyltransferase involved in cell wall biosynthesis</fullName>
    </submittedName>
</protein>
<dbReference type="Pfam" id="PF00534">
    <property type="entry name" value="Glycos_transf_1"/>
    <property type="match status" value="1"/>
</dbReference>
<evidence type="ECO:0000259" key="1">
    <source>
        <dbReference type="Pfam" id="PF00534"/>
    </source>
</evidence>
<reference evidence="3 4" key="1">
    <citation type="submission" date="2019-03" db="EMBL/GenBank/DDBJ databases">
        <title>Genomic Encyclopedia of Type Strains, Phase IV (KMG-IV): sequencing the most valuable type-strain genomes for metagenomic binning, comparative biology and taxonomic classification.</title>
        <authorList>
            <person name="Goeker M."/>
        </authorList>
    </citation>
    <scope>NUCLEOTIDE SEQUENCE [LARGE SCALE GENOMIC DNA]</scope>
    <source>
        <strain evidence="3 4">DSM 20467</strain>
    </source>
</reference>
<name>A0A4R3KCK2_9FIRM</name>
<accession>A0A4R3KCK2</accession>
<organism evidence="3 4">
    <name type="scientific">Pectinatus cerevisiiphilus</name>
    <dbReference type="NCBI Taxonomy" id="86956"/>
    <lineage>
        <taxon>Bacteria</taxon>
        <taxon>Bacillati</taxon>
        <taxon>Bacillota</taxon>
        <taxon>Negativicutes</taxon>
        <taxon>Selenomonadales</taxon>
        <taxon>Selenomonadaceae</taxon>
        <taxon>Pectinatus</taxon>
    </lineage>
</organism>
<dbReference type="PANTHER" id="PTHR45947:SF14">
    <property type="entry name" value="SLL1723 PROTEIN"/>
    <property type="match status" value="1"/>
</dbReference>
<dbReference type="InterPro" id="IPR028098">
    <property type="entry name" value="Glyco_trans_4-like_N"/>
</dbReference>
<dbReference type="PANTHER" id="PTHR45947">
    <property type="entry name" value="SULFOQUINOVOSYL TRANSFERASE SQD2"/>
    <property type="match status" value="1"/>
</dbReference>
<dbReference type="Proteomes" id="UP000295188">
    <property type="component" value="Unassembled WGS sequence"/>
</dbReference>
<dbReference type="OrthoDB" id="3199616at2"/>
<dbReference type="EMBL" id="SMAA01000003">
    <property type="protein sequence ID" value="TCS80838.1"/>
    <property type="molecule type" value="Genomic_DNA"/>
</dbReference>
<feature type="domain" description="Glycosyl transferase family 1" evidence="1">
    <location>
        <begin position="167"/>
        <end position="333"/>
    </location>
</feature>
<dbReference type="SUPFAM" id="SSF53756">
    <property type="entry name" value="UDP-Glycosyltransferase/glycogen phosphorylase"/>
    <property type="match status" value="1"/>
</dbReference>
<dbReference type="CDD" id="cd03801">
    <property type="entry name" value="GT4_PimA-like"/>
    <property type="match status" value="1"/>
</dbReference>
<evidence type="ECO:0000259" key="2">
    <source>
        <dbReference type="Pfam" id="PF13439"/>
    </source>
</evidence>
<keyword evidence="3" id="KW-0808">Transferase</keyword>
<keyword evidence="4" id="KW-1185">Reference proteome</keyword>
<dbReference type="RefSeq" id="WP_132547481.1">
    <property type="nucleotide sequence ID" value="NZ_SMAA01000003.1"/>
</dbReference>
<sequence length="361" mass="40531">MNILLLVPRMNIGGAETHVAMLAPLLQKNGNNVIVVSGGGQLANDLARRGIKQIFLPLRLSTDLAAFLLKFIIKKYNIDLIHAHSAAAGITAVKCKIKYMPWLPVIYTAHGIFGNAKEKILLKCDKIITVSQFVYKKAIEVGSDPSKTKTIYNGIDTQKFSPKHNKSFLREKYSIPLDAFCLVIVSRIKNLHNKGHQHLINILTNYECAKNWHLIVIGTGKGKYSLYYQILKNNLFSRVHFLGHKTDIENYLDAADVIVLPSYFETFGLSIAEGMAMKKPAVAYDVGGTNEVIKDKQTGFLIPYADDDKLCLRLQQLSTDKDLRLRLGTSAEEDVKMRFSPTKMIKEIIDLYEDALSKRFG</sequence>
<dbReference type="AlphaFoldDB" id="A0A4R3KCK2"/>
<dbReference type="Pfam" id="PF13439">
    <property type="entry name" value="Glyco_transf_4"/>
    <property type="match status" value="1"/>
</dbReference>
<dbReference type="InterPro" id="IPR050194">
    <property type="entry name" value="Glycosyltransferase_grp1"/>
</dbReference>
<dbReference type="GO" id="GO:0016757">
    <property type="term" value="F:glycosyltransferase activity"/>
    <property type="evidence" value="ECO:0007669"/>
    <property type="project" value="InterPro"/>
</dbReference>
<comment type="caution">
    <text evidence="3">The sequence shown here is derived from an EMBL/GenBank/DDBJ whole genome shotgun (WGS) entry which is preliminary data.</text>
</comment>
<feature type="domain" description="Glycosyltransferase subfamily 4-like N-terminal" evidence="2">
    <location>
        <begin position="12"/>
        <end position="158"/>
    </location>
</feature>
<evidence type="ECO:0000313" key="3">
    <source>
        <dbReference type="EMBL" id="TCS80838.1"/>
    </source>
</evidence>
<gene>
    <name evidence="3" type="ORF">EDC37_1037</name>
</gene>